<feature type="region of interest" description="Disordered" evidence="1">
    <location>
        <begin position="1"/>
        <end position="56"/>
    </location>
</feature>
<feature type="region of interest" description="Disordered" evidence="1">
    <location>
        <begin position="255"/>
        <end position="303"/>
    </location>
</feature>
<evidence type="ECO:0000313" key="3">
    <source>
        <dbReference type="Proteomes" id="UP000712600"/>
    </source>
</evidence>
<dbReference type="EMBL" id="QGKX02001290">
    <property type="protein sequence ID" value="KAF3535412.1"/>
    <property type="molecule type" value="Genomic_DNA"/>
</dbReference>
<comment type="caution">
    <text evidence="2">The sequence shown here is derived from an EMBL/GenBank/DDBJ whole genome shotgun (WGS) entry which is preliminary data.</text>
</comment>
<feature type="compositionally biased region" description="Basic and acidic residues" evidence="1">
    <location>
        <begin position="45"/>
        <end position="56"/>
    </location>
</feature>
<accession>A0A8S9Q6W1</accession>
<dbReference type="AlphaFoldDB" id="A0A8S9Q6W1"/>
<feature type="compositionally biased region" description="Basic residues" evidence="1">
    <location>
        <begin position="257"/>
        <end position="267"/>
    </location>
</feature>
<evidence type="ECO:0000256" key="1">
    <source>
        <dbReference type="SAM" id="MobiDB-lite"/>
    </source>
</evidence>
<name>A0A8S9Q6W1_BRACR</name>
<proteinExistence type="predicted"/>
<organism evidence="2 3">
    <name type="scientific">Brassica cretica</name>
    <name type="common">Mustard</name>
    <dbReference type="NCBI Taxonomy" id="69181"/>
    <lineage>
        <taxon>Eukaryota</taxon>
        <taxon>Viridiplantae</taxon>
        <taxon>Streptophyta</taxon>
        <taxon>Embryophyta</taxon>
        <taxon>Tracheophyta</taxon>
        <taxon>Spermatophyta</taxon>
        <taxon>Magnoliopsida</taxon>
        <taxon>eudicotyledons</taxon>
        <taxon>Gunneridae</taxon>
        <taxon>Pentapetalae</taxon>
        <taxon>rosids</taxon>
        <taxon>malvids</taxon>
        <taxon>Brassicales</taxon>
        <taxon>Brassicaceae</taxon>
        <taxon>Brassiceae</taxon>
        <taxon>Brassica</taxon>
    </lineage>
</organism>
<sequence length="303" mass="33542">MEEMRQDIARMHSQRADEATTPASIHRNISPSIDDDPSQSNPTKSEPDSYTRGKREIVEIQRYIAIRPEASTSIDRHIKTSTDSHSRTSIDKGTPTDRGKLVTKVTSDMSDTINHGEEISDDTYATLVRHQFELECLGDKLQKIENTTATIKDKWHRGDEAMRDFTVSDSRVAPCSATVSVRASIFFNISASCAITRILVACLTVFERVGFAMALSHGHVHIYVYESFLRSYLSLHENDIDHTFSELRTRAGDMAKRGVRAPAKPKKAPNAQPEPEEVASSSSSSCDSEAAGPSKSTPAPAFR</sequence>
<feature type="region of interest" description="Disordered" evidence="1">
    <location>
        <begin position="78"/>
        <end position="100"/>
    </location>
</feature>
<feature type="compositionally biased region" description="Basic and acidic residues" evidence="1">
    <location>
        <begin position="1"/>
        <end position="18"/>
    </location>
</feature>
<dbReference type="Proteomes" id="UP000712600">
    <property type="component" value="Unassembled WGS sequence"/>
</dbReference>
<gene>
    <name evidence="2" type="ORF">F2Q69_00022956</name>
</gene>
<evidence type="ECO:0000313" key="2">
    <source>
        <dbReference type="EMBL" id="KAF3535412.1"/>
    </source>
</evidence>
<protein>
    <submittedName>
        <fullName evidence="2">Uncharacterized protein</fullName>
    </submittedName>
</protein>
<reference evidence="2" key="1">
    <citation type="submission" date="2019-12" db="EMBL/GenBank/DDBJ databases">
        <title>Genome sequencing and annotation of Brassica cretica.</title>
        <authorList>
            <person name="Studholme D.J."/>
            <person name="Sarris P."/>
        </authorList>
    </citation>
    <scope>NUCLEOTIDE SEQUENCE</scope>
    <source>
        <strain evidence="2">PFS-109/04</strain>
        <tissue evidence="2">Leaf</tissue>
    </source>
</reference>
<feature type="compositionally biased region" description="Low complexity" evidence="1">
    <location>
        <begin position="268"/>
        <end position="294"/>
    </location>
</feature>